<keyword evidence="3" id="KW-1185">Reference proteome</keyword>
<feature type="compositionally biased region" description="Low complexity" evidence="1">
    <location>
        <begin position="31"/>
        <end position="55"/>
    </location>
</feature>
<dbReference type="AlphaFoldDB" id="A0A9P0MY63"/>
<evidence type="ECO:0000256" key="1">
    <source>
        <dbReference type="SAM" id="MobiDB-lite"/>
    </source>
</evidence>
<feature type="region of interest" description="Disordered" evidence="1">
    <location>
        <begin position="1"/>
        <end position="55"/>
    </location>
</feature>
<name>A0A9P0MY63_NEZVI</name>
<evidence type="ECO:0000313" key="3">
    <source>
        <dbReference type="Proteomes" id="UP001152798"/>
    </source>
</evidence>
<dbReference type="EMBL" id="OV725083">
    <property type="protein sequence ID" value="CAH1408132.1"/>
    <property type="molecule type" value="Genomic_DNA"/>
</dbReference>
<sequence length="55" mass="5449">MFSVNAASVPHNTGDMKPCGRNPQGSSTPMTVPTAGSSTTPSTTLSSTSATPPPT</sequence>
<protein>
    <submittedName>
        <fullName evidence="2">Uncharacterized protein</fullName>
    </submittedName>
</protein>
<dbReference type="Proteomes" id="UP001152798">
    <property type="component" value="Chromosome 7"/>
</dbReference>
<accession>A0A9P0MY63</accession>
<evidence type="ECO:0000313" key="2">
    <source>
        <dbReference type="EMBL" id="CAH1408132.1"/>
    </source>
</evidence>
<organism evidence="2 3">
    <name type="scientific">Nezara viridula</name>
    <name type="common">Southern green stink bug</name>
    <name type="synonym">Cimex viridulus</name>
    <dbReference type="NCBI Taxonomy" id="85310"/>
    <lineage>
        <taxon>Eukaryota</taxon>
        <taxon>Metazoa</taxon>
        <taxon>Ecdysozoa</taxon>
        <taxon>Arthropoda</taxon>
        <taxon>Hexapoda</taxon>
        <taxon>Insecta</taxon>
        <taxon>Pterygota</taxon>
        <taxon>Neoptera</taxon>
        <taxon>Paraneoptera</taxon>
        <taxon>Hemiptera</taxon>
        <taxon>Heteroptera</taxon>
        <taxon>Panheteroptera</taxon>
        <taxon>Pentatomomorpha</taxon>
        <taxon>Pentatomoidea</taxon>
        <taxon>Pentatomidae</taxon>
        <taxon>Pentatominae</taxon>
        <taxon>Nezara</taxon>
    </lineage>
</organism>
<proteinExistence type="predicted"/>
<reference evidence="2" key="1">
    <citation type="submission" date="2022-01" db="EMBL/GenBank/DDBJ databases">
        <authorList>
            <person name="King R."/>
        </authorList>
    </citation>
    <scope>NUCLEOTIDE SEQUENCE</scope>
</reference>
<gene>
    <name evidence="2" type="ORF">NEZAVI_LOCUS15720</name>
</gene>